<dbReference type="InterPro" id="IPR018000">
    <property type="entry name" value="Neurotransmitter_ion_chnl_CS"/>
</dbReference>
<keyword evidence="17" id="KW-0732">Signal</keyword>
<evidence type="ECO:0000256" key="11">
    <source>
        <dbReference type="ARBA" id="ARBA00023170"/>
    </source>
</evidence>
<dbReference type="SUPFAM" id="SSF90112">
    <property type="entry name" value="Neurotransmitter-gated ion-channel transmembrane pore"/>
    <property type="match status" value="1"/>
</dbReference>
<dbReference type="InterPro" id="IPR036734">
    <property type="entry name" value="Neur_chan_lig-bd_sf"/>
</dbReference>
<dbReference type="OrthoDB" id="5975154at2759"/>
<evidence type="ECO:0000313" key="21">
    <source>
        <dbReference type="EMBL" id="QHU23856.1"/>
    </source>
</evidence>
<evidence type="ECO:0000256" key="5">
    <source>
        <dbReference type="ARBA" id="ARBA00022692"/>
    </source>
</evidence>
<keyword evidence="4" id="KW-1003">Cell membrane</keyword>
<dbReference type="InterPro" id="IPR006029">
    <property type="entry name" value="Neurotrans-gated_channel_TM"/>
</dbReference>
<dbReference type="CDD" id="cd19064">
    <property type="entry name" value="LGIC_TM_nAChR"/>
    <property type="match status" value="1"/>
</dbReference>
<keyword evidence="8 17" id="KW-0406">Ion transport</keyword>
<feature type="transmembrane region" description="Helical" evidence="17">
    <location>
        <begin position="474"/>
        <end position="492"/>
    </location>
</feature>
<dbReference type="GO" id="GO:0022848">
    <property type="term" value="F:acetylcholine-gated monoatomic cation-selective channel activity"/>
    <property type="evidence" value="ECO:0007669"/>
    <property type="project" value="InterPro"/>
</dbReference>
<keyword evidence="9 17" id="KW-0472">Membrane</keyword>
<evidence type="ECO:0000256" key="1">
    <source>
        <dbReference type="ARBA" id="ARBA00003328"/>
    </source>
</evidence>
<evidence type="ECO:0000256" key="7">
    <source>
        <dbReference type="ARBA" id="ARBA00023018"/>
    </source>
</evidence>
<keyword evidence="11 21" id="KW-0675">Receptor</keyword>
<feature type="domain" description="Neurotransmitter-gated ion-channel ligand-binding" evidence="19">
    <location>
        <begin position="22"/>
        <end position="236"/>
    </location>
</feature>
<dbReference type="SUPFAM" id="SSF63712">
    <property type="entry name" value="Nicotinic receptor ligand binding domain-like"/>
    <property type="match status" value="1"/>
</dbReference>
<dbReference type="FunFam" id="1.20.58.390:FF:000001">
    <property type="entry name" value="Neuronal nicotinic acetylcholine receptor subunit 3"/>
    <property type="match status" value="1"/>
</dbReference>
<dbReference type="GO" id="GO:0045211">
    <property type="term" value="C:postsynaptic membrane"/>
    <property type="evidence" value="ECO:0007669"/>
    <property type="project" value="UniProtKB-SubCell"/>
</dbReference>
<keyword evidence="3 17" id="KW-0813">Transport</keyword>
<dbReference type="InterPro" id="IPR038050">
    <property type="entry name" value="Neuro_actylchol_rec"/>
</dbReference>
<evidence type="ECO:0000256" key="9">
    <source>
        <dbReference type="ARBA" id="ARBA00023136"/>
    </source>
</evidence>
<dbReference type="Gene3D" id="2.70.170.10">
    <property type="entry name" value="Neurotransmitter-gated ion-channel ligand-binding domain"/>
    <property type="match status" value="1"/>
</dbReference>
<evidence type="ECO:0000256" key="8">
    <source>
        <dbReference type="ARBA" id="ARBA00023065"/>
    </source>
</evidence>
<dbReference type="AlphaFoldDB" id="A0A7S5Q3W4"/>
<evidence type="ECO:0000256" key="14">
    <source>
        <dbReference type="ARBA" id="ARBA00023286"/>
    </source>
</evidence>
<keyword evidence="12" id="KW-0325">Glycoprotein</keyword>
<dbReference type="Pfam" id="PF02931">
    <property type="entry name" value="Neur_chan_LBD"/>
    <property type="match status" value="1"/>
</dbReference>
<keyword evidence="6 17" id="KW-1133">Transmembrane helix</keyword>
<keyword evidence="13" id="KW-0628">Postsynaptic cell membrane</keyword>
<dbReference type="CDD" id="cd19031">
    <property type="entry name" value="LGIC_ECD_nAChR_proto_alpha-like"/>
    <property type="match status" value="1"/>
</dbReference>
<comment type="similarity">
    <text evidence="2">Belongs to the ligand-gated ion channel (TC 1.A.9) family. Acetylcholine receptor (TC 1.A.9.1) subfamily.</text>
</comment>
<keyword evidence="10" id="KW-1015">Disulfide bond</keyword>
<protein>
    <submittedName>
        <fullName evidence="21">Nicotinic acetylcholine receptor alpha-2 subunit</fullName>
    </submittedName>
</protein>
<dbReference type="FunFam" id="2.70.170.10:FF:000013">
    <property type="entry name" value="Acetylcholine receptor subunit alpha"/>
    <property type="match status" value="1"/>
</dbReference>
<dbReference type="PANTHER" id="PTHR18945">
    <property type="entry name" value="NEUROTRANSMITTER GATED ION CHANNEL"/>
    <property type="match status" value="1"/>
</dbReference>
<feature type="transmembrane region" description="Helical" evidence="17">
    <location>
        <begin position="237"/>
        <end position="262"/>
    </location>
</feature>
<sequence>MLFILIFLSFFYNPSNGNPDAKRLYDDLLSNYNRLIRPVSNHTEKVTVKLGLRLSQLVDLNLKDQILTTNVWLEHEWKDYKFTWDPSEYGGVTEIYVPSEHIWLPDIILYNNADGDYIVTTMTKAILHYDGKVVWTPPAIFKSSCEIDVEFFPFDKQTCFLKFGSWSFDGFQVDLVHINSQPDNDTVSYGMDLSEYYLNVEWDILEVPAERHVKTYPCCPEPYPDIYFSIIIRRKPLFYVVNLIIPCVGIFYLSILVFYLPAQSGEKTALVIAILVSQTLYFTLVIEVIPATSKTLPLLGRYLIFSMIFIAIAVTLTTIILNLHYRKPSTHRMPQWVRRTFIQRLPRILLMRVPIQVIKDTMKTRRSKYLRQSDPALKSLAGKYGEDDDEEDDAKGNGGLNSQLRGHLNGLYRGLTKIMTSTCDVMDVKSSTSPFAIEKAVHNIMFIKHHMKRQDEFDAEDQDWGIVAMVLDRLFLWVFGISALVGSIMILVESPNMYEEVSPIDVIFSKIALEESSRVSQEKVFM</sequence>
<feature type="transmembrane region" description="Helical" evidence="17">
    <location>
        <begin position="269"/>
        <end position="290"/>
    </location>
</feature>
<keyword evidence="7" id="KW-0770">Synapse</keyword>
<feature type="signal peptide" evidence="17">
    <location>
        <begin position="1"/>
        <end position="17"/>
    </location>
</feature>
<dbReference type="InterPro" id="IPR006201">
    <property type="entry name" value="Neur_channel"/>
</dbReference>
<keyword evidence="5 17" id="KW-0812">Transmembrane</keyword>
<feature type="domain" description="Neurotransmitter-gated ion-channel transmembrane" evidence="20">
    <location>
        <begin position="243"/>
        <end position="490"/>
    </location>
</feature>
<dbReference type="PRINTS" id="PR00252">
    <property type="entry name" value="NRIONCHANNEL"/>
</dbReference>
<dbReference type="EMBL" id="MN178319">
    <property type="protein sequence ID" value="QHU23856.1"/>
    <property type="molecule type" value="mRNA"/>
</dbReference>
<evidence type="ECO:0000256" key="12">
    <source>
        <dbReference type="ARBA" id="ARBA00023180"/>
    </source>
</evidence>
<keyword evidence="14" id="KW-1071">Ligand-gated ion channel</keyword>
<name>A0A7S5Q3W4_LEPSM</name>
<evidence type="ECO:0000256" key="10">
    <source>
        <dbReference type="ARBA" id="ARBA00023157"/>
    </source>
</evidence>
<evidence type="ECO:0000256" key="2">
    <source>
        <dbReference type="ARBA" id="ARBA00009237"/>
    </source>
</evidence>
<reference evidence="21" key="1">
    <citation type="submission" date="2019-07" db="EMBL/GenBank/DDBJ databases">
        <title>Development of non-chimeric, fully functional, species-specific nicotinic acetylcholine receptor screening models from a marine arthropod, the salmon louse.</title>
        <authorList>
            <person name="Rufener L."/>
            <person name="Kaur K."/>
            <person name="Sarr A."/>
            <person name="Aaen S.M."/>
            <person name="Horsberg T.E."/>
        </authorList>
    </citation>
    <scope>NUCLEOTIDE SEQUENCE</scope>
</reference>
<feature type="region of interest" description="Disordered" evidence="18">
    <location>
        <begin position="381"/>
        <end position="401"/>
    </location>
</feature>
<dbReference type="InterPro" id="IPR036719">
    <property type="entry name" value="Neuro-gated_channel_TM_sf"/>
</dbReference>
<comment type="subcellular location">
    <subcellularLocation>
        <location evidence="16">Postsynaptic cell membrane</location>
        <topology evidence="16">Multi-pass membrane protein</topology>
    </subcellularLocation>
</comment>
<dbReference type="Pfam" id="PF02932">
    <property type="entry name" value="Neur_chan_memb"/>
    <property type="match status" value="1"/>
</dbReference>
<dbReference type="Gene3D" id="1.20.58.390">
    <property type="entry name" value="Neurotransmitter-gated ion-channel transmembrane domain"/>
    <property type="match status" value="2"/>
</dbReference>
<evidence type="ECO:0000256" key="17">
    <source>
        <dbReference type="RuleBase" id="RU000687"/>
    </source>
</evidence>
<comment type="function">
    <text evidence="1">After binding acetylcholine, the AChR responds by an extensive change in conformation that affects all subunits and leads to opening of an ion-conducting channel across the plasma membrane.</text>
</comment>
<evidence type="ECO:0000259" key="20">
    <source>
        <dbReference type="Pfam" id="PF02932"/>
    </source>
</evidence>
<evidence type="ECO:0000256" key="15">
    <source>
        <dbReference type="ARBA" id="ARBA00023303"/>
    </source>
</evidence>
<dbReference type="InterPro" id="IPR002394">
    <property type="entry name" value="Nicotinic_acetylcholine_rcpt"/>
</dbReference>
<accession>A0A7S5Q3W4</accession>
<dbReference type="PROSITE" id="PS00236">
    <property type="entry name" value="NEUROTR_ION_CHANNEL"/>
    <property type="match status" value="1"/>
</dbReference>
<feature type="transmembrane region" description="Helical" evidence="17">
    <location>
        <begin position="302"/>
        <end position="323"/>
    </location>
</feature>
<keyword evidence="15 17" id="KW-0407">Ion channel</keyword>
<organism evidence="21">
    <name type="scientific">Lepeophtheirus salmonis</name>
    <name type="common">Salmon louse</name>
    <name type="synonym">Caligus salmonis</name>
    <dbReference type="NCBI Taxonomy" id="72036"/>
    <lineage>
        <taxon>Eukaryota</taxon>
        <taxon>Metazoa</taxon>
        <taxon>Ecdysozoa</taxon>
        <taxon>Arthropoda</taxon>
        <taxon>Crustacea</taxon>
        <taxon>Multicrustacea</taxon>
        <taxon>Hexanauplia</taxon>
        <taxon>Copepoda</taxon>
        <taxon>Siphonostomatoida</taxon>
        <taxon>Caligidae</taxon>
        <taxon>Lepeophtheirus</taxon>
    </lineage>
</organism>
<dbReference type="GO" id="GO:0004888">
    <property type="term" value="F:transmembrane signaling receptor activity"/>
    <property type="evidence" value="ECO:0007669"/>
    <property type="project" value="InterPro"/>
</dbReference>
<dbReference type="NCBIfam" id="TIGR00860">
    <property type="entry name" value="LIC"/>
    <property type="match status" value="1"/>
</dbReference>
<dbReference type="InterPro" id="IPR006202">
    <property type="entry name" value="Neur_chan_lig-bd"/>
</dbReference>
<dbReference type="PRINTS" id="PR00254">
    <property type="entry name" value="NICOTINICR"/>
</dbReference>
<evidence type="ECO:0000256" key="18">
    <source>
        <dbReference type="SAM" id="MobiDB-lite"/>
    </source>
</evidence>
<evidence type="ECO:0000256" key="13">
    <source>
        <dbReference type="ARBA" id="ARBA00023257"/>
    </source>
</evidence>
<evidence type="ECO:0000259" key="19">
    <source>
        <dbReference type="Pfam" id="PF02931"/>
    </source>
</evidence>
<feature type="chain" id="PRO_5031587917" evidence="17">
    <location>
        <begin position="18"/>
        <end position="526"/>
    </location>
</feature>
<evidence type="ECO:0000256" key="6">
    <source>
        <dbReference type="ARBA" id="ARBA00022989"/>
    </source>
</evidence>
<evidence type="ECO:0000256" key="4">
    <source>
        <dbReference type="ARBA" id="ARBA00022475"/>
    </source>
</evidence>
<gene>
    <name evidence="21" type="primary">nAChRa2</name>
</gene>
<evidence type="ECO:0000256" key="3">
    <source>
        <dbReference type="ARBA" id="ARBA00022448"/>
    </source>
</evidence>
<evidence type="ECO:0000256" key="16">
    <source>
        <dbReference type="ARBA" id="ARBA00034104"/>
    </source>
</evidence>
<proteinExistence type="evidence at transcript level"/>